<gene>
    <name evidence="1" type="ORF">KL86DYS1_10317</name>
</gene>
<proteinExistence type="predicted"/>
<protein>
    <submittedName>
        <fullName evidence="1">Uncharacterized protein</fullName>
    </submittedName>
</protein>
<name>A0A212IVY3_9BACT</name>
<evidence type="ECO:0000313" key="1">
    <source>
        <dbReference type="EMBL" id="SBV91344.1"/>
    </source>
</evidence>
<dbReference type="EMBL" id="FLUM01000001">
    <property type="protein sequence ID" value="SBV91344.1"/>
    <property type="molecule type" value="Genomic_DNA"/>
</dbReference>
<sequence length="61" mass="7349">MIEDLFSNSQTNKSSSLKIFKYSKPKNYTQNIKSEKWQIFNLYNFIGRLKLVYFDICKICK</sequence>
<organism evidence="1">
    <name type="scientific">uncultured Dysgonomonas sp</name>
    <dbReference type="NCBI Taxonomy" id="206096"/>
    <lineage>
        <taxon>Bacteria</taxon>
        <taxon>Pseudomonadati</taxon>
        <taxon>Bacteroidota</taxon>
        <taxon>Bacteroidia</taxon>
        <taxon>Bacteroidales</taxon>
        <taxon>Dysgonomonadaceae</taxon>
        <taxon>Dysgonomonas</taxon>
        <taxon>environmental samples</taxon>
    </lineage>
</organism>
<dbReference type="AlphaFoldDB" id="A0A212IVY3"/>
<reference evidence="1" key="1">
    <citation type="submission" date="2016-04" db="EMBL/GenBank/DDBJ databases">
        <authorList>
            <person name="Evans L.H."/>
            <person name="Alamgir A."/>
            <person name="Owens N."/>
            <person name="Weber N.D."/>
            <person name="Virtaneva K."/>
            <person name="Barbian K."/>
            <person name="Babar A."/>
            <person name="Rosenke K."/>
        </authorList>
    </citation>
    <scope>NUCLEOTIDE SEQUENCE</scope>
    <source>
        <strain evidence="1">86-1</strain>
    </source>
</reference>
<accession>A0A212IVY3</accession>